<evidence type="ECO:0000313" key="2">
    <source>
        <dbReference type="Proteomes" id="UP000282454"/>
    </source>
</evidence>
<dbReference type="AlphaFoldDB" id="A0A421B7X1"/>
<dbReference type="Proteomes" id="UP000282454">
    <property type="component" value="Unassembled WGS sequence"/>
</dbReference>
<accession>A0A421B7X1</accession>
<name>A0A421B7X1_9PSEU</name>
<comment type="caution">
    <text evidence="1">The sequence shown here is derived from an EMBL/GenBank/DDBJ whole genome shotgun (WGS) entry which is preliminary data.</text>
</comment>
<keyword evidence="2" id="KW-1185">Reference proteome</keyword>
<sequence length="79" mass="8764">MTTDPTWRFDESMVTDLNATAAALSQYVLDSIRAQDGSAPAPTLDAQKELVRATCTAVYRLIEHTYERHVLHSALPDES</sequence>
<gene>
    <name evidence="1" type="ORF">CLV68_0912</name>
</gene>
<dbReference type="RefSeq" id="WP_121389289.1">
    <property type="nucleotide sequence ID" value="NZ_RCDD01000001.1"/>
</dbReference>
<reference evidence="1 2" key="1">
    <citation type="submission" date="2018-10" db="EMBL/GenBank/DDBJ databases">
        <title>Genomic Encyclopedia of Archaeal and Bacterial Type Strains, Phase II (KMG-II): from individual species to whole genera.</title>
        <authorList>
            <person name="Goeker M."/>
        </authorList>
    </citation>
    <scope>NUCLEOTIDE SEQUENCE [LARGE SCALE GENOMIC DNA]</scope>
    <source>
        <strain evidence="1 2">DSM 45657</strain>
    </source>
</reference>
<organism evidence="1 2">
    <name type="scientific">Actinokineospora cianjurensis</name>
    <dbReference type="NCBI Taxonomy" id="585224"/>
    <lineage>
        <taxon>Bacteria</taxon>
        <taxon>Bacillati</taxon>
        <taxon>Actinomycetota</taxon>
        <taxon>Actinomycetes</taxon>
        <taxon>Pseudonocardiales</taxon>
        <taxon>Pseudonocardiaceae</taxon>
        <taxon>Actinokineospora</taxon>
    </lineage>
</organism>
<protein>
    <submittedName>
        <fullName evidence="1">Uncharacterized protein</fullName>
    </submittedName>
</protein>
<dbReference type="EMBL" id="RCDD01000001">
    <property type="protein sequence ID" value="RLK60408.1"/>
    <property type="molecule type" value="Genomic_DNA"/>
</dbReference>
<evidence type="ECO:0000313" key="1">
    <source>
        <dbReference type="EMBL" id="RLK60408.1"/>
    </source>
</evidence>
<proteinExistence type="predicted"/>